<dbReference type="SUPFAM" id="SSF56672">
    <property type="entry name" value="DNA/RNA polymerases"/>
    <property type="match status" value="1"/>
</dbReference>
<organism evidence="4">
    <name type="scientific">marine sediment metagenome</name>
    <dbReference type="NCBI Taxonomy" id="412755"/>
    <lineage>
        <taxon>unclassified sequences</taxon>
        <taxon>metagenomes</taxon>
        <taxon>ecological metagenomes</taxon>
    </lineage>
</organism>
<dbReference type="GO" id="GO:0003677">
    <property type="term" value="F:DNA binding"/>
    <property type="evidence" value="ECO:0007669"/>
    <property type="project" value="InterPro"/>
</dbReference>
<dbReference type="SUPFAM" id="SSF53098">
    <property type="entry name" value="Ribonuclease H-like"/>
    <property type="match status" value="1"/>
</dbReference>
<evidence type="ECO:0000313" key="4">
    <source>
        <dbReference type="EMBL" id="KKL04129.1"/>
    </source>
</evidence>
<dbReference type="AlphaFoldDB" id="A0A0F9A3I9"/>
<feature type="non-terminal residue" evidence="4">
    <location>
        <position position="459"/>
    </location>
</feature>
<feature type="domain" description="3'-5' exonuclease" evidence="3">
    <location>
        <begin position="68"/>
        <end position="229"/>
    </location>
</feature>
<dbReference type="Gene3D" id="3.30.420.10">
    <property type="entry name" value="Ribonuclease H-like superfamily/Ribonuclease H"/>
    <property type="match status" value="1"/>
</dbReference>
<comment type="caution">
    <text evidence="4">The sequence shown here is derived from an EMBL/GenBank/DDBJ whole genome shotgun (WGS) entry which is preliminary data.</text>
</comment>
<dbReference type="Gene3D" id="3.30.70.370">
    <property type="match status" value="1"/>
</dbReference>
<name>A0A0F9A3I9_9ZZZZ</name>
<dbReference type="Pfam" id="PF01612">
    <property type="entry name" value="DNA_pol_A_exo1"/>
    <property type="match status" value="1"/>
</dbReference>
<protein>
    <recommendedName>
        <fullName evidence="5">DNA-directed DNA polymerase family A palm domain-containing protein</fullName>
    </recommendedName>
</protein>
<dbReference type="PANTHER" id="PTHR10133:SF27">
    <property type="entry name" value="DNA POLYMERASE NU"/>
    <property type="match status" value="1"/>
</dbReference>
<dbReference type="InterPro" id="IPR002298">
    <property type="entry name" value="DNA_polymerase_A"/>
</dbReference>
<dbReference type="Gene3D" id="1.10.150.20">
    <property type="entry name" value="5' to 3' exonuclease, C-terminal subdomain"/>
    <property type="match status" value="1"/>
</dbReference>
<keyword evidence="1" id="KW-0235">DNA replication</keyword>
<dbReference type="InterPro" id="IPR036397">
    <property type="entry name" value="RNaseH_sf"/>
</dbReference>
<dbReference type="InterPro" id="IPR043502">
    <property type="entry name" value="DNA/RNA_pol_sf"/>
</dbReference>
<dbReference type="GO" id="GO:0008408">
    <property type="term" value="F:3'-5' exonuclease activity"/>
    <property type="evidence" value="ECO:0007669"/>
    <property type="project" value="InterPro"/>
</dbReference>
<evidence type="ECO:0000259" key="2">
    <source>
        <dbReference type="Pfam" id="PF00476"/>
    </source>
</evidence>
<evidence type="ECO:0008006" key="5">
    <source>
        <dbReference type="Google" id="ProtNLM"/>
    </source>
</evidence>
<proteinExistence type="predicted"/>
<dbReference type="GO" id="GO:0006261">
    <property type="term" value="P:DNA-templated DNA replication"/>
    <property type="evidence" value="ECO:0007669"/>
    <property type="project" value="InterPro"/>
</dbReference>
<dbReference type="PANTHER" id="PTHR10133">
    <property type="entry name" value="DNA POLYMERASE I"/>
    <property type="match status" value="1"/>
</dbReference>
<evidence type="ECO:0000259" key="3">
    <source>
        <dbReference type="Pfam" id="PF01612"/>
    </source>
</evidence>
<sequence>SVLYSEALDAKVIPTIHPSFALRYGNFLHQYYILHDLIRILKDSIAPEMNLPYREYKIAPSFNDCLEYLHQCNRSSHVAFDIELAFPTKSLVNEVGCISFSKESKDAISIPFIVGGKDYFTLEQETEIWVKIAKLLENPKVIKIAQYGFFDWTFMFERYGCRIQPTLDDTQVAQGILEPDFKRDLGFITSIHSREPYYKDESKFRKKGGTDQDYWLYNAKDSVVLQDVHPKQYNDLQQVDNVEAYDVERSLIEPLVYLTKRGLRMDKEGLKRERTRIEEGMAKVKEEIFDATNGEINNPNAHKQVQTYFYITKSIKAYTHRKTGNVTSDDTALTRIAIRGYKEADLLLKFRRLAKMRSTYYGMMLDDDDRLRCSWDFAVSGRLTSSKTLFDTGMNMQNQPKEMREYMLPDEGYLAYSIDLPQAEPRIMAYIAPEPLMQRAFENNIDIHAQTAGLIFGIP</sequence>
<gene>
    <name evidence="4" type="ORF">LCGC14_2619160</name>
</gene>
<reference evidence="4" key="1">
    <citation type="journal article" date="2015" name="Nature">
        <title>Complex archaea that bridge the gap between prokaryotes and eukaryotes.</title>
        <authorList>
            <person name="Spang A."/>
            <person name="Saw J.H."/>
            <person name="Jorgensen S.L."/>
            <person name="Zaremba-Niedzwiedzka K."/>
            <person name="Martijn J."/>
            <person name="Lind A.E."/>
            <person name="van Eijk R."/>
            <person name="Schleper C."/>
            <person name="Guy L."/>
            <person name="Ettema T.J."/>
        </authorList>
    </citation>
    <scope>NUCLEOTIDE SEQUENCE</scope>
</reference>
<dbReference type="InterPro" id="IPR002562">
    <property type="entry name" value="3'-5'_exonuclease_dom"/>
</dbReference>
<dbReference type="Gene3D" id="1.20.1060.10">
    <property type="entry name" value="Taq DNA Polymerase, Chain T, domain 4"/>
    <property type="match status" value="1"/>
</dbReference>
<dbReference type="EMBL" id="LAZR01044653">
    <property type="protein sequence ID" value="KKL04129.1"/>
    <property type="molecule type" value="Genomic_DNA"/>
</dbReference>
<dbReference type="InterPro" id="IPR001098">
    <property type="entry name" value="DNA-dir_DNA_pol_A_palm_dom"/>
</dbReference>
<dbReference type="GO" id="GO:0003887">
    <property type="term" value="F:DNA-directed DNA polymerase activity"/>
    <property type="evidence" value="ECO:0007669"/>
    <property type="project" value="InterPro"/>
</dbReference>
<dbReference type="InterPro" id="IPR012337">
    <property type="entry name" value="RNaseH-like_sf"/>
</dbReference>
<evidence type="ECO:0000256" key="1">
    <source>
        <dbReference type="ARBA" id="ARBA00022705"/>
    </source>
</evidence>
<dbReference type="Pfam" id="PF00476">
    <property type="entry name" value="DNA_pol_A"/>
    <property type="match status" value="1"/>
</dbReference>
<feature type="non-terminal residue" evidence="4">
    <location>
        <position position="1"/>
    </location>
</feature>
<feature type="domain" description="DNA-directed DNA polymerase family A palm" evidence="2">
    <location>
        <begin position="268"/>
        <end position="458"/>
    </location>
</feature>
<accession>A0A0F9A3I9</accession>
<dbReference type="GO" id="GO:0006302">
    <property type="term" value="P:double-strand break repair"/>
    <property type="evidence" value="ECO:0007669"/>
    <property type="project" value="TreeGrafter"/>
</dbReference>